<dbReference type="GO" id="GO:0005484">
    <property type="term" value="F:SNAP receptor activity"/>
    <property type="evidence" value="ECO:0007669"/>
    <property type="project" value="InterPro"/>
</dbReference>
<feature type="coiled-coil region" evidence="10">
    <location>
        <begin position="16"/>
        <end position="67"/>
    </location>
</feature>
<dbReference type="PANTHER" id="PTHR21094:SF2">
    <property type="entry name" value="GOLGI SNAP RECEPTOR COMPLEX MEMBER 1"/>
    <property type="match status" value="1"/>
</dbReference>
<protein>
    <recommendedName>
        <fullName evidence="9">Protein transport protein BOS1</fullName>
    </recommendedName>
</protein>
<name>A0A137NS40_CONC2</name>
<dbReference type="InterPro" id="IPR027027">
    <property type="entry name" value="GOSR2/Membrin/Bos1"/>
</dbReference>
<evidence type="ECO:0000256" key="2">
    <source>
        <dbReference type="ARBA" id="ARBA00008473"/>
    </source>
</evidence>
<evidence type="ECO:0000256" key="10">
    <source>
        <dbReference type="SAM" id="Coils"/>
    </source>
</evidence>
<organism evidence="12 13">
    <name type="scientific">Conidiobolus coronatus (strain ATCC 28846 / CBS 209.66 / NRRL 28638)</name>
    <name type="common">Delacroixia coronata</name>
    <dbReference type="NCBI Taxonomy" id="796925"/>
    <lineage>
        <taxon>Eukaryota</taxon>
        <taxon>Fungi</taxon>
        <taxon>Fungi incertae sedis</taxon>
        <taxon>Zoopagomycota</taxon>
        <taxon>Entomophthoromycotina</taxon>
        <taxon>Entomophthoromycetes</taxon>
        <taxon>Entomophthorales</taxon>
        <taxon>Ancylistaceae</taxon>
        <taxon>Conidiobolus</taxon>
    </lineage>
</organism>
<dbReference type="OMA" id="QAYAVND"/>
<dbReference type="STRING" id="796925.A0A137NS40"/>
<evidence type="ECO:0000256" key="9">
    <source>
        <dbReference type="PIRNR" id="PIRNR028865"/>
    </source>
</evidence>
<evidence type="ECO:0000313" key="13">
    <source>
        <dbReference type="Proteomes" id="UP000070444"/>
    </source>
</evidence>
<dbReference type="GO" id="GO:0000139">
    <property type="term" value="C:Golgi membrane"/>
    <property type="evidence" value="ECO:0007669"/>
    <property type="project" value="UniProtKB-SubCell"/>
</dbReference>
<dbReference type="GO" id="GO:0048219">
    <property type="term" value="P:inter-Golgi cisterna vesicle-mediated transport"/>
    <property type="evidence" value="ECO:0007669"/>
    <property type="project" value="TreeGrafter"/>
</dbReference>
<keyword evidence="5 9" id="KW-0653">Protein transport</keyword>
<keyword evidence="8 9" id="KW-0472">Membrane</keyword>
<sequence length="216" mass="24605">MSSNSNSNWDQLTKDAKKLQSQIDSQLRNVLNLSQADPFQESVNKISLEANANIEKLQNIVDQLNILAETQEPRPTALMLRGLQRHRDILFDLLKEQKKVQMNLNSSRNRQQLLKNAGNFDSEPSSETQYYLNEQQRLDSSYQMTEDVLNQAYAIHSDLHDQRNTITGVSRRLSKVTNMIPGLNGLLSKISHKQQKDTIILGTVIALGIIFLFLTL</sequence>
<proteinExistence type="inferred from homology"/>
<dbReference type="EMBL" id="KQ964852">
    <property type="protein sequence ID" value="KXN65583.1"/>
    <property type="molecule type" value="Genomic_DNA"/>
</dbReference>
<evidence type="ECO:0000256" key="3">
    <source>
        <dbReference type="ARBA" id="ARBA00022448"/>
    </source>
</evidence>
<dbReference type="Gene3D" id="1.20.5.110">
    <property type="match status" value="1"/>
</dbReference>
<dbReference type="AlphaFoldDB" id="A0A137NS40"/>
<dbReference type="GO" id="GO:0005797">
    <property type="term" value="C:Golgi medial cisterna"/>
    <property type="evidence" value="ECO:0007669"/>
    <property type="project" value="TreeGrafter"/>
</dbReference>
<evidence type="ECO:0000256" key="4">
    <source>
        <dbReference type="ARBA" id="ARBA00022692"/>
    </source>
</evidence>
<accession>A0A137NS40</accession>
<dbReference type="Pfam" id="PF12352">
    <property type="entry name" value="V-SNARE_C"/>
    <property type="match status" value="1"/>
</dbReference>
<dbReference type="InterPro" id="IPR023601">
    <property type="entry name" value="Golgi_SNAP_su1"/>
</dbReference>
<dbReference type="GO" id="GO:0015031">
    <property type="term" value="P:protein transport"/>
    <property type="evidence" value="ECO:0007669"/>
    <property type="project" value="UniProtKB-KW"/>
</dbReference>
<comment type="similarity">
    <text evidence="2">Belongs to the GOSR1 family.</text>
</comment>
<evidence type="ECO:0000256" key="6">
    <source>
        <dbReference type="ARBA" id="ARBA00022989"/>
    </source>
</evidence>
<evidence type="ECO:0000313" key="12">
    <source>
        <dbReference type="EMBL" id="KXN65583.1"/>
    </source>
</evidence>
<dbReference type="GO" id="GO:0006906">
    <property type="term" value="P:vesicle fusion"/>
    <property type="evidence" value="ECO:0007669"/>
    <property type="project" value="TreeGrafter"/>
</dbReference>
<keyword evidence="13" id="KW-1185">Reference proteome</keyword>
<evidence type="ECO:0000256" key="5">
    <source>
        <dbReference type="ARBA" id="ARBA00022927"/>
    </source>
</evidence>
<keyword evidence="7" id="KW-0333">Golgi apparatus</keyword>
<dbReference type="Proteomes" id="UP000070444">
    <property type="component" value="Unassembled WGS sequence"/>
</dbReference>
<dbReference type="GO" id="GO:0006888">
    <property type="term" value="P:endoplasmic reticulum to Golgi vesicle-mediated transport"/>
    <property type="evidence" value="ECO:0007669"/>
    <property type="project" value="InterPro"/>
</dbReference>
<evidence type="ECO:0000256" key="11">
    <source>
        <dbReference type="SAM" id="Phobius"/>
    </source>
</evidence>
<evidence type="ECO:0000256" key="7">
    <source>
        <dbReference type="ARBA" id="ARBA00023034"/>
    </source>
</evidence>
<keyword evidence="10" id="KW-0175">Coiled coil</keyword>
<evidence type="ECO:0000256" key="1">
    <source>
        <dbReference type="ARBA" id="ARBA00004409"/>
    </source>
</evidence>
<comment type="subcellular location">
    <subcellularLocation>
        <location evidence="1">Golgi apparatus membrane</location>
        <topology evidence="1">Single-pass type IV membrane protein</topology>
    </subcellularLocation>
</comment>
<gene>
    <name evidence="12" type="ORF">CONCODRAFT_80733</name>
</gene>
<keyword evidence="6 11" id="KW-1133">Transmembrane helix</keyword>
<dbReference type="OrthoDB" id="422156at2759"/>
<dbReference type="GO" id="GO:0005801">
    <property type="term" value="C:cis-Golgi network"/>
    <property type="evidence" value="ECO:0007669"/>
    <property type="project" value="InterPro"/>
</dbReference>
<reference evidence="12 13" key="1">
    <citation type="journal article" date="2015" name="Genome Biol. Evol.">
        <title>Phylogenomic analyses indicate that early fungi evolved digesting cell walls of algal ancestors of land plants.</title>
        <authorList>
            <person name="Chang Y."/>
            <person name="Wang S."/>
            <person name="Sekimoto S."/>
            <person name="Aerts A.L."/>
            <person name="Choi C."/>
            <person name="Clum A."/>
            <person name="LaButti K.M."/>
            <person name="Lindquist E.A."/>
            <person name="Yee Ngan C."/>
            <person name="Ohm R.A."/>
            <person name="Salamov A.A."/>
            <person name="Grigoriev I.V."/>
            <person name="Spatafora J.W."/>
            <person name="Berbee M.L."/>
        </authorList>
    </citation>
    <scope>NUCLEOTIDE SEQUENCE [LARGE SCALE GENOMIC DNA]</scope>
    <source>
        <strain evidence="12 13">NRRL 28638</strain>
    </source>
</reference>
<dbReference type="PIRSF" id="PIRSF028865">
    <property type="entry name" value="Membrin-2"/>
    <property type="match status" value="1"/>
</dbReference>
<keyword evidence="4 11" id="KW-0812">Transmembrane</keyword>
<dbReference type="GO" id="GO:0031201">
    <property type="term" value="C:SNARE complex"/>
    <property type="evidence" value="ECO:0007669"/>
    <property type="project" value="TreeGrafter"/>
</dbReference>
<comment type="function">
    <text evidence="9">SNARE required for protein transport between the ER and the Golgi complex.</text>
</comment>
<keyword evidence="3 9" id="KW-0813">Transport</keyword>
<comment type="similarity">
    <text evidence="9">Belongs to the BOS1 family.</text>
</comment>
<feature type="transmembrane region" description="Helical" evidence="11">
    <location>
        <begin position="198"/>
        <end position="215"/>
    </location>
</feature>
<evidence type="ECO:0000256" key="8">
    <source>
        <dbReference type="ARBA" id="ARBA00023136"/>
    </source>
</evidence>
<dbReference type="PANTHER" id="PTHR21094">
    <property type="entry name" value="GOS-28 SNARE- RELATED"/>
    <property type="match status" value="1"/>
</dbReference>